<keyword evidence="2" id="KW-0808">Transferase</keyword>
<reference evidence="2 3" key="1">
    <citation type="submission" date="2019-08" db="EMBL/GenBank/DDBJ databases">
        <title>In-depth cultivation of the pig gut microbiome towards novel bacterial diversity and tailored functional studies.</title>
        <authorList>
            <person name="Wylensek D."/>
            <person name="Hitch T.C.A."/>
            <person name="Clavel T."/>
        </authorList>
    </citation>
    <scope>NUCLEOTIDE SEQUENCE [LARGE SCALE GENOMIC DNA]</scope>
    <source>
        <strain evidence="2 3">CA-Schmier-601-WT-1</strain>
    </source>
</reference>
<sequence length="183" mass="20490">MEMRPAVRDDLDALASLYEGARDFMHRNGNPTQWAGEYPSKSDILADVRRGTLFVCESEGKIAGCLCLQPGPDPAYLKIEDGEWLDDGPYFVIHRLAVREPGQGVGGFCLDWAMQSATSLRADTHRDNVPMQRLLKSRGFVHCGTIHVSDGSPRMAYQLVVEGERDDGSWLSWLPWRRRGLLG</sequence>
<dbReference type="RefSeq" id="WP_154435808.1">
    <property type="nucleotide sequence ID" value="NZ_VUNC01000007.1"/>
</dbReference>
<accession>A0A6N7XSS8</accession>
<protein>
    <submittedName>
        <fullName evidence="2">GNAT family N-acetyltransferase</fullName>
    </submittedName>
</protein>
<dbReference type="EMBL" id="VUNC01000007">
    <property type="protein sequence ID" value="MST73165.1"/>
    <property type="molecule type" value="Genomic_DNA"/>
</dbReference>
<dbReference type="PROSITE" id="PS51186">
    <property type="entry name" value="GNAT"/>
    <property type="match status" value="1"/>
</dbReference>
<gene>
    <name evidence="2" type="ORF">FYJ68_08615</name>
</gene>
<organism evidence="2 3">
    <name type="scientific">Olsenella porci</name>
    <dbReference type="NCBI Taxonomy" id="2652279"/>
    <lineage>
        <taxon>Bacteria</taxon>
        <taxon>Bacillati</taxon>
        <taxon>Actinomycetota</taxon>
        <taxon>Coriobacteriia</taxon>
        <taxon>Coriobacteriales</taxon>
        <taxon>Atopobiaceae</taxon>
        <taxon>Olsenella</taxon>
    </lineage>
</organism>
<dbReference type="SUPFAM" id="SSF55729">
    <property type="entry name" value="Acyl-CoA N-acyltransferases (Nat)"/>
    <property type="match status" value="1"/>
</dbReference>
<dbReference type="InterPro" id="IPR000182">
    <property type="entry name" value="GNAT_dom"/>
</dbReference>
<dbReference type="GO" id="GO:0016747">
    <property type="term" value="F:acyltransferase activity, transferring groups other than amino-acyl groups"/>
    <property type="evidence" value="ECO:0007669"/>
    <property type="project" value="InterPro"/>
</dbReference>
<proteinExistence type="predicted"/>
<feature type="domain" description="N-acetyltransferase" evidence="1">
    <location>
        <begin position="1"/>
        <end position="160"/>
    </location>
</feature>
<dbReference type="Gene3D" id="3.40.630.30">
    <property type="match status" value="1"/>
</dbReference>
<dbReference type="Proteomes" id="UP000469325">
    <property type="component" value="Unassembled WGS sequence"/>
</dbReference>
<evidence type="ECO:0000259" key="1">
    <source>
        <dbReference type="PROSITE" id="PS51186"/>
    </source>
</evidence>
<evidence type="ECO:0000313" key="2">
    <source>
        <dbReference type="EMBL" id="MST73165.1"/>
    </source>
</evidence>
<dbReference type="InterPro" id="IPR016181">
    <property type="entry name" value="Acyl_CoA_acyltransferase"/>
</dbReference>
<evidence type="ECO:0000313" key="3">
    <source>
        <dbReference type="Proteomes" id="UP000469325"/>
    </source>
</evidence>
<keyword evidence="3" id="KW-1185">Reference proteome</keyword>
<dbReference type="AlphaFoldDB" id="A0A6N7XSS8"/>
<dbReference type="Pfam" id="PF00583">
    <property type="entry name" value="Acetyltransf_1"/>
    <property type="match status" value="1"/>
</dbReference>
<dbReference type="CDD" id="cd04301">
    <property type="entry name" value="NAT_SF"/>
    <property type="match status" value="1"/>
</dbReference>
<name>A0A6N7XSS8_9ACTN</name>
<comment type="caution">
    <text evidence="2">The sequence shown here is derived from an EMBL/GenBank/DDBJ whole genome shotgun (WGS) entry which is preliminary data.</text>
</comment>